<keyword evidence="7" id="KW-0411">Iron-sulfur</keyword>
<dbReference type="PANTHER" id="PTHR43112">
    <property type="entry name" value="FERREDOXIN"/>
    <property type="match status" value="1"/>
</dbReference>
<keyword evidence="3" id="KW-0001">2Fe-2S</keyword>
<dbReference type="InterPro" id="IPR053441">
    <property type="entry name" value="2Fe2S_Ferredoxin"/>
</dbReference>
<proteinExistence type="inferred from homology"/>
<evidence type="ECO:0000256" key="7">
    <source>
        <dbReference type="ARBA" id="ARBA00023014"/>
    </source>
</evidence>
<sequence length="215" mass="23813">MDAPFDVLGIDPDADEARIDQAYRRRVIETHPDQGGSAREFQRVKAAYEAIIEGRVDGDDAADDGQTREEPTRPKGSRVEYLNYEVIDDRGWALDDDDLFEKAAATDLAPEDYGEFLAEPSETLLEAAEERGFAWPYACRGGACVNCAVVVVEGEMTVPIDHVLPTEMIDRGIQLSCIGAPTTAELKVVYNVKGMPDLDDLILPPYRFERTQSVD</sequence>
<dbReference type="CDD" id="cd06257">
    <property type="entry name" value="DnaJ"/>
    <property type="match status" value="1"/>
</dbReference>
<feature type="region of interest" description="Disordered" evidence="9">
    <location>
        <begin position="55"/>
        <end position="76"/>
    </location>
</feature>
<dbReference type="Proteomes" id="UP001596434">
    <property type="component" value="Unassembled WGS sequence"/>
</dbReference>
<dbReference type="GO" id="GO:0046872">
    <property type="term" value="F:metal ion binding"/>
    <property type="evidence" value="ECO:0007669"/>
    <property type="project" value="UniProtKB-KW"/>
</dbReference>
<dbReference type="SMART" id="SM00271">
    <property type="entry name" value="DnaJ"/>
    <property type="match status" value="1"/>
</dbReference>
<keyword evidence="13" id="KW-1185">Reference proteome</keyword>
<dbReference type="InterPro" id="IPR001623">
    <property type="entry name" value="DnaJ_domain"/>
</dbReference>
<evidence type="ECO:0000256" key="3">
    <source>
        <dbReference type="ARBA" id="ARBA00022714"/>
    </source>
</evidence>
<accession>A0ABD5ZTW8</accession>
<evidence type="ECO:0000259" key="11">
    <source>
        <dbReference type="PROSITE" id="PS51085"/>
    </source>
</evidence>
<dbReference type="SUPFAM" id="SSF54292">
    <property type="entry name" value="2Fe-2S ferredoxin-like"/>
    <property type="match status" value="1"/>
</dbReference>
<dbReference type="InterPro" id="IPR012675">
    <property type="entry name" value="Beta-grasp_dom_sf"/>
</dbReference>
<dbReference type="GeneID" id="96952263"/>
<organism evidence="12 13">
    <name type="scientific">Haloplanus litoreus</name>
    <dbReference type="NCBI Taxonomy" id="767515"/>
    <lineage>
        <taxon>Archaea</taxon>
        <taxon>Methanobacteriati</taxon>
        <taxon>Methanobacteriota</taxon>
        <taxon>Stenosarchaea group</taxon>
        <taxon>Halobacteria</taxon>
        <taxon>Halobacteriales</taxon>
        <taxon>Haloferacaceae</taxon>
        <taxon>Haloplanus</taxon>
    </lineage>
</organism>
<dbReference type="AlphaFoldDB" id="A0ABD5ZTW8"/>
<evidence type="ECO:0000256" key="6">
    <source>
        <dbReference type="ARBA" id="ARBA00023004"/>
    </source>
</evidence>
<feature type="domain" description="J" evidence="10">
    <location>
        <begin position="3"/>
        <end position="85"/>
    </location>
</feature>
<dbReference type="SUPFAM" id="SSF46565">
    <property type="entry name" value="Chaperone J-domain"/>
    <property type="match status" value="1"/>
</dbReference>
<dbReference type="GO" id="GO:0051537">
    <property type="term" value="F:2 iron, 2 sulfur cluster binding"/>
    <property type="evidence" value="ECO:0007669"/>
    <property type="project" value="UniProtKB-KW"/>
</dbReference>
<dbReference type="Pfam" id="PF00111">
    <property type="entry name" value="Fer2"/>
    <property type="match status" value="1"/>
</dbReference>
<keyword evidence="4" id="KW-0479">Metal-binding</keyword>
<name>A0ABD5ZTW8_9EURY</name>
<keyword evidence="2" id="KW-0813">Transport</keyword>
<feature type="domain" description="2Fe-2S ferredoxin-type" evidence="11">
    <location>
        <begin position="104"/>
        <end position="194"/>
    </location>
</feature>
<comment type="caution">
    <text evidence="12">The sequence shown here is derived from an EMBL/GenBank/DDBJ whole genome shotgun (WGS) entry which is preliminary data.</text>
</comment>
<evidence type="ECO:0000256" key="2">
    <source>
        <dbReference type="ARBA" id="ARBA00022448"/>
    </source>
</evidence>
<reference evidence="12 13" key="1">
    <citation type="journal article" date="2019" name="Int. J. Syst. Evol. Microbiol.">
        <title>The Global Catalogue of Microorganisms (GCM) 10K type strain sequencing project: providing services to taxonomists for standard genome sequencing and annotation.</title>
        <authorList>
            <consortium name="The Broad Institute Genomics Platform"/>
            <consortium name="The Broad Institute Genome Sequencing Center for Infectious Disease"/>
            <person name="Wu L."/>
            <person name="Ma J."/>
        </authorList>
    </citation>
    <scope>NUCLEOTIDE SEQUENCE [LARGE SCALE GENOMIC DNA]</scope>
    <source>
        <strain evidence="12 13">GX21</strain>
    </source>
</reference>
<evidence type="ECO:0000313" key="12">
    <source>
        <dbReference type="EMBL" id="MFC7253969.1"/>
    </source>
</evidence>
<dbReference type="Gene3D" id="1.10.287.110">
    <property type="entry name" value="DnaJ domain"/>
    <property type="match status" value="1"/>
</dbReference>
<evidence type="ECO:0000259" key="10">
    <source>
        <dbReference type="PROSITE" id="PS50076"/>
    </source>
</evidence>
<dbReference type="InterPro" id="IPR036010">
    <property type="entry name" value="2Fe-2S_ferredoxin-like_sf"/>
</dbReference>
<evidence type="ECO:0000256" key="4">
    <source>
        <dbReference type="ARBA" id="ARBA00022723"/>
    </source>
</evidence>
<evidence type="ECO:0000313" key="13">
    <source>
        <dbReference type="Proteomes" id="UP001596434"/>
    </source>
</evidence>
<evidence type="ECO:0000256" key="1">
    <source>
        <dbReference type="ARBA" id="ARBA00007874"/>
    </source>
</evidence>
<dbReference type="Pfam" id="PF00226">
    <property type="entry name" value="DnaJ"/>
    <property type="match status" value="1"/>
</dbReference>
<dbReference type="Gene3D" id="3.10.20.30">
    <property type="match status" value="1"/>
</dbReference>
<dbReference type="PANTHER" id="PTHR43112:SF3">
    <property type="entry name" value="FERREDOXIN-2, CHLOROPLASTIC"/>
    <property type="match status" value="1"/>
</dbReference>
<dbReference type="EMBL" id="JBHTAT010000001">
    <property type="protein sequence ID" value="MFC7253969.1"/>
    <property type="molecule type" value="Genomic_DNA"/>
</dbReference>
<evidence type="ECO:0000256" key="8">
    <source>
        <dbReference type="ARBA" id="ARBA00034078"/>
    </source>
</evidence>
<comment type="cofactor">
    <cofactor evidence="8">
        <name>[2Fe-2S] cluster</name>
        <dbReference type="ChEBI" id="CHEBI:190135"/>
    </cofactor>
</comment>
<comment type="similarity">
    <text evidence="1">Belongs to the 2Fe2S plant-type ferredoxin family.</text>
</comment>
<dbReference type="InterPro" id="IPR001041">
    <property type="entry name" value="2Fe-2S_ferredoxin-type"/>
</dbReference>
<dbReference type="NCBIfam" id="NF041393">
    <property type="entry name" value="Frdxn_Halo"/>
    <property type="match status" value="1"/>
</dbReference>
<gene>
    <name evidence="12" type="primary">fer</name>
    <name evidence="12" type="ORF">ACFQKE_01390</name>
</gene>
<evidence type="ECO:0000256" key="5">
    <source>
        <dbReference type="ARBA" id="ARBA00022982"/>
    </source>
</evidence>
<dbReference type="InterPro" id="IPR036869">
    <property type="entry name" value="J_dom_sf"/>
</dbReference>
<evidence type="ECO:0000256" key="9">
    <source>
        <dbReference type="SAM" id="MobiDB-lite"/>
    </source>
</evidence>
<dbReference type="RefSeq" id="WP_379702119.1">
    <property type="nucleotide sequence ID" value="NZ_JBHTAT010000001.1"/>
</dbReference>
<keyword evidence="6" id="KW-0408">Iron</keyword>
<protein>
    <submittedName>
        <fullName evidence="12">Ferredoxin Fer</fullName>
    </submittedName>
</protein>
<dbReference type="CDD" id="cd00207">
    <property type="entry name" value="fer2"/>
    <property type="match status" value="1"/>
</dbReference>
<dbReference type="PROSITE" id="PS51085">
    <property type="entry name" value="2FE2S_FER_2"/>
    <property type="match status" value="1"/>
</dbReference>
<dbReference type="PROSITE" id="PS50076">
    <property type="entry name" value="DNAJ_2"/>
    <property type="match status" value="1"/>
</dbReference>
<keyword evidence="5" id="KW-0249">Electron transport</keyword>